<name>A0A9Q5HXX8_SANBA</name>
<feature type="region of interest" description="Disordered" evidence="1">
    <location>
        <begin position="200"/>
        <end position="247"/>
    </location>
</feature>
<dbReference type="Proteomes" id="UP000757232">
    <property type="component" value="Unassembled WGS sequence"/>
</dbReference>
<organism evidence="2 3">
    <name type="scientific">Sanghuangporus baumii</name>
    <name type="common">Phellinus baumii</name>
    <dbReference type="NCBI Taxonomy" id="108892"/>
    <lineage>
        <taxon>Eukaryota</taxon>
        <taxon>Fungi</taxon>
        <taxon>Dikarya</taxon>
        <taxon>Basidiomycota</taxon>
        <taxon>Agaricomycotina</taxon>
        <taxon>Agaricomycetes</taxon>
        <taxon>Hymenochaetales</taxon>
        <taxon>Hymenochaetaceae</taxon>
        <taxon>Sanghuangporus</taxon>
    </lineage>
</organism>
<feature type="region of interest" description="Disordered" evidence="1">
    <location>
        <begin position="478"/>
        <end position="503"/>
    </location>
</feature>
<evidence type="ECO:0000313" key="3">
    <source>
        <dbReference type="Proteomes" id="UP000757232"/>
    </source>
</evidence>
<evidence type="ECO:0000313" key="2">
    <source>
        <dbReference type="EMBL" id="OCB87899.1"/>
    </source>
</evidence>
<feature type="region of interest" description="Disordered" evidence="1">
    <location>
        <begin position="1"/>
        <end position="30"/>
    </location>
</feature>
<feature type="compositionally biased region" description="Pro residues" evidence="1">
    <location>
        <begin position="223"/>
        <end position="235"/>
    </location>
</feature>
<feature type="compositionally biased region" description="Low complexity" evidence="1">
    <location>
        <begin position="492"/>
        <end position="503"/>
    </location>
</feature>
<reference evidence="2" key="1">
    <citation type="submission" date="2016-06" db="EMBL/GenBank/DDBJ databases">
        <title>Draft Genome sequence of the fungus Inonotus baumii.</title>
        <authorList>
            <person name="Zhu H."/>
            <person name="Lin W."/>
        </authorList>
    </citation>
    <scope>NUCLEOTIDE SEQUENCE</scope>
    <source>
        <strain evidence="2">821</strain>
    </source>
</reference>
<dbReference type="OrthoDB" id="3258408at2759"/>
<accession>A0A9Q5HXX8</accession>
<proteinExistence type="predicted"/>
<evidence type="ECO:0000256" key="1">
    <source>
        <dbReference type="SAM" id="MobiDB-lite"/>
    </source>
</evidence>
<feature type="compositionally biased region" description="Basic and acidic residues" evidence="1">
    <location>
        <begin position="8"/>
        <end position="27"/>
    </location>
</feature>
<dbReference type="EMBL" id="LNZH02000187">
    <property type="protein sequence ID" value="OCB87899.1"/>
    <property type="molecule type" value="Genomic_DNA"/>
</dbReference>
<dbReference type="AlphaFoldDB" id="A0A9Q5HXX8"/>
<keyword evidence="3" id="KW-1185">Reference proteome</keyword>
<comment type="caution">
    <text evidence="2">The sequence shown here is derived from an EMBL/GenBank/DDBJ whole genome shotgun (WGS) entry which is preliminary data.</text>
</comment>
<gene>
    <name evidence="2" type="ORF">A7U60_g5036</name>
</gene>
<sequence>MNPTRQLEAFHGHTDPPCHLGPKDTRQTHNQSEPAFMQPLLPPQHIQNAYAPGPSSSCSPVHTPPSDFFAQPPAFQGHIPAAQLQNFQGQDIAPYVPDVSDEEYPLQFPSFDAFQHWRSHLEEQETVEFVKTETYRSKTVPPNFREHTKLLCIFNQHSHPIGRENLPFTRRGRNIAEHERRAQQQNGFSRTNAIRDGTILPAASSPTASNNREVRNYDGVRIEPPPMASLKPPDPLTKDSPGASVECPQKQHHIGCIQVSPPQDRLPCLTLQDGALVSALSPQSPAIYGRNRGDAVLHPSEAAFVVPPIARSNGRNQVYRVPPPPSYDPNAPVRQPQPTEALGHQAQYLPTPTTPSTQIQNLHSSRYPYPYSEALCCREPGTQNQAAPLSNGAHVSPISPVTPHTQNLPGPPAAVDVRSTVPQYAPREVYSFDENRWNRLDAFFQAVRLRARSYPFPEPAVATLESLLSGLYMEGHEMYSRPESDQPPTYHQQQQQQEQQRLQ</sequence>
<feature type="compositionally biased region" description="Basic and acidic residues" evidence="1">
    <location>
        <begin position="212"/>
        <end position="221"/>
    </location>
</feature>
<protein>
    <submittedName>
        <fullName evidence="2">Uncharacterized protein</fullName>
    </submittedName>
</protein>